<evidence type="ECO:0000313" key="2">
    <source>
        <dbReference type="EMBL" id="AUJ25017.1"/>
    </source>
</evidence>
<name>A0A2K9IZ81_9BACI</name>
<reference evidence="4" key="2">
    <citation type="submission" date="2016-11" db="EMBL/GenBank/DDBJ databases">
        <title>Complete genome sequence of Virgibacillus pantothenticus 21D, a halophilic bacterium isolated from the deep hypersaline anoxic basin Discovery in the Mediterranean Sea.</title>
        <authorList>
            <person name="Zeaiter Z."/>
            <person name="Booth J.M."/>
            <person name="Prosdocimi E.M."/>
            <person name="Mapelli F."/>
            <person name="Fusi M."/>
            <person name="Daffonchio D."/>
            <person name="Borin S."/>
            <person name="Crotti E."/>
        </authorList>
    </citation>
    <scope>NUCLEOTIDE SEQUENCE [LARGE SCALE GENOMIC DNA]</scope>
    <source>
        <strain evidence="4">21D</strain>
    </source>
</reference>
<keyword evidence="1" id="KW-0175">Coiled coil</keyword>
<proteinExistence type="predicted"/>
<accession>A0A2K9IZ81</accession>
<dbReference type="EMBL" id="JAZHPM010000003">
    <property type="protein sequence ID" value="MEF2290920.1"/>
    <property type="molecule type" value="Genomic_DNA"/>
</dbReference>
<evidence type="ECO:0000313" key="3">
    <source>
        <dbReference type="EMBL" id="MEF2290920.1"/>
    </source>
</evidence>
<dbReference type="RefSeq" id="WP_077702401.1">
    <property type="nucleotide sequence ID" value="NZ_CP018622.1"/>
</dbReference>
<protein>
    <submittedName>
        <fullName evidence="2">Uncharacterized protein</fullName>
    </submittedName>
</protein>
<dbReference type="Proteomes" id="UP001356080">
    <property type="component" value="Unassembled WGS sequence"/>
</dbReference>
<dbReference type="EMBL" id="CP018622">
    <property type="protein sequence ID" value="AUJ25017.1"/>
    <property type="molecule type" value="Genomic_DNA"/>
</dbReference>
<reference evidence="3 5" key="3">
    <citation type="submission" date="2024-01" db="EMBL/GenBank/DDBJ databases">
        <title>Survival strategy associated with biotechnological potential of Virgibacillus dokdonensis T4.6 isolated from salt-fermented shrimp paste.</title>
        <authorList>
            <person name="Doan T.V."/>
            <person name="Quach N.T."/>
            <person name="Phi Q.-T."/>
        </authorList>
    </citation>
    <scope>NUCLEOTIDE SEQUENCE [LARGE SCALE GENOMIC DNA]</scope>
    <source>
        <strain evidence="3 5">T4.6</strain>
    </source>
</reference>
<dbReference type="STRING" id="302167.GCA_900166595_00663"/>
<evidence type="ECO:0000313" key="5">
    <source>
        <dbReference type="Proteomes" id="UP001356080"/>
    </source>
</evidence>
<feature type="coiled-coil region" evidence="1">
    <location>
        <begin position="64"/>
        <end position="98"/>
    </location>
</feature>
<sequence length="160" mass="18748">MGNRKETYRRRRCYNLKKIIIVFLLCMLIAAGSFYPVFADEDIGGMVTDWLQQKTDDAIQKVDEAILEEEKEQTERLRKALRVKKQEAEQELNHTADQEITARTEELERYADELIKSLNRKQTEKDQAAIKKEFEAIVKEAKGKMEDVSVLHDEHEEFGK</sequence>
<organism evidence="2 4">
    <name type="scientific">Virgibacillus dokdonensis</name>
    <dbReference type="NCBI Taxonomy" id="302167"/>
    <lineage>
        <taxon>Bacteria</taxon>
        <taxon>Bacillati</taxon>
        <taxon>Bacillota</taxon>
        <taxon>Bacilli</taxon>
        <taxon>Bacillales</taxon>
        <taxon>Bacillaceae</taxon>
        <taxon>Virgibacillus</taxon>
    </lineage>
</organism>
<evidence type="ECO:0000313" key="4">
    <source>
        <dbReference type="Proteomes" id="UP000234237"/>
    </source>
</evidence>
<dbReference type="Proteomes" id="UP000234237">
    <property type="component" value="Chromosome"/>
</dbReference>
<dbReference type="KEGG" id="vpn:A21D_01936"/>
<dbReference type="AlphaFoldDB" id="A0A2K9IZ81"/>
<evidence type="ECO:0000256" key="1">
    <source>
        <dbReference type="SAM" id="Coils"/>
    </source>
</evidence>
<keyword evidence="5" id="KW-1185">Reference proteome</keyword>
<gene>
    <name evidence="2" type="ORF">A21D_01936</name>
    <name evidence="3" type="ORF">V2W34_02695</name>
</gene>
<reference evidence="2" key="1">
    <citation type="submission" date="2016-11" db="EMBL/GenBank/DDBJ databases">
        <title>Complete genome sequence of Virgibacillus dokdonensis 21D, a halophilic bacterium isolated from the deep hypersaline anoxic basin Discovery in the Mediterranean Sea.</title>
        <authorList>
            <person name="Zeaiter Z."/>
            <person name="Booth J.M."/>
            <person name="Prosdocimi E.M."/>
            <person name="Mapelli F."/>
            <person name="Fusi M."/>
            <person name="Daffonchio D."/>
            <person name="Borin S."/>
            <person name="Crotti E."/>
        </authorList>
    </citation>
    <scope>NUCLEOTIDE SEQUENCE</scope>
    <source>
        <strain evidence="2">21D</strain>
    </source>
</reference>